<sequence>MATIPNTPDHLDLGIRFVQALETTRVRKVARLVADTASRDWQMRQLTGEEGISYQFQTFVRQEVALAWLKA</sequence>
<dbReference type="EMBL" id="JBEOKT010000020">
    <property type="protein sequence ID" value="MER2999273.1"/>
    <property type="molecule type" value="Genomic_DNA"/>
</dbReference>
<keyword evidence="2" id="KW-1185">Reference proteome</keyword>
<dbReference type="Proteomes" id="UP001476807">
    <property type="component" value="Unassembled WGS sequence"/>
</dbReference>
<evidence type="ECO:0000313" key="2">
    <source>
        <dbReference type="Proteomes" id="UP001476807"/>
    </source>
</evidence>
<protein>
    <submittedName>
        <fullName evidence="1">Uncharacterized protein</fullName>
    </submittedName>
</protein>
<evidence type="ECO:0000313" key="1">
    <source>
        <dbReference type="EMBL" id="MER2999273.1"/>
    </source>
</evidence>
<organism evidence="1 2">
    <name type="scientific">Pontibacter populi</name>
    <dbReference type="NCBI Taxonomy" id="890055"/>
    <lineage>
        <taxon>Bacteria</taxon>
        <taxon>Pseudomonadati</taxon>
        <taxon>Bacteroidota</taxon>
        <taxon>Cytophagia</taxon>
        <taxon>Cytophagales</taxon>
        <taxon>Hymenobacteraceae</taxon>
        <taxon>Pontibacter</taxon>
    </lineage>
</organism>
<dbReference type="RefSeq" id="WP_350413973.1">
    <property type="nucleotide sequence ID" value="NZ_JBEOKT010000020.1"/>
</dbReference>
<comment type="caution">
    <text evidence="1">The sequence shown here is derived from an EMBL/GenBank/DDBJ whole genome shotgun (WGS) entry which is preliminary data.</text>
</comment>
<accession>A0ABV1RXY2</accession>
<proteinExistence type="predicted"/>
<gene>
    <name evidence="1" type="ORF">ABS362_17105</name>
</gene>
<reference evidence="1 2" key="1">
    <citation type="submission" date="2024-06" db="EMBL/GenBank/DDBJ databases">
        <title>Pontibacter populi HYL7-15.</title>
        <authorList>
            <person name="Kim M.K."/>
        </authorList>
    </citation>
    <scope>NUCLEOTIDE SEQUENCE [LARGE SCALE GENOMIC DNA]</scope>
    <source>
        <strain evidence="1 2">HYL7-15</strain>
    </source>
</reference>
<name>A0ABV1RXY2_9BACT</name>